<name>A0A8H3E6N6_9AGAM</name>
<evidence type="ECO:0000313" key="3">
    <source>
        <dbReference type="Proteomes" id="UP000663827"/>
    </source>
</evidence>
<evidence type="ECO:0000313" key="2">
    <source>
        <dbReference type="EMBL" id="CAE7203910.1"/>
    </source>
</evidence>
<sequence length="666" mass="74729">MVTQVIMPLLIRPRIITWQYWISFLQLITGLYGIAYCAWMVEYYPRRPGDSFETYMLLSLLRPWDTFDGIGNLTIYLTALELVRYGLYSYISARHHPKAILLGVSLPLAELCSLSLLSIYLRPIFMLRSEFSVKDLLKANTKDIFTVTPTLTTCSEDLTLGIFGCPRAIATPHPSPRDVYTAFLLVWARILKANPWIGFIYMLMCKIGLRIVTFFTHLFFRRVSPVESRAYALFRNTFAVASIGILIFRTATAFQQAQNQFGTRMTSANCGGRASSNHTLGILLERHRGASINVTLTTLNNYAWDRPIQESQSDYGNSYSRLLFVSSSEGGSSSRPLELWTCNKQSGASLPNIAKPGVLVDGIYIAINSISPGAALAPEEMPLIWLLNLAELPHNGNLSSLIDVRTYMPPWRLRRGFHIEAEAKLITRRFITSSIVKDIVLSTQPVYRPLSLYPIVESSTSTLNTSAENIGPEGTGRATAALHTTLNPGIMYFRSQTDQRFLDSTARGESCDFIEDYRMGTVFDVIGSVGGLFALLHAAHVLLFGRPLLWGLTGAKLINPFGLLGACSSRGFRRRLRDYYHRRSPEDGLDTIRVDAFLRDFVIEFGPADLNREHRLIQQPSTPPPNSLKNEEEAVEVRIPLMQAESSETILLQKDEAKLDTRQNGD</sequence>
<proteinExistence type="predicted"/>
<keyword evidence="1" id="KW-0812">Transmembrane</keyword>
<dbReference type="EMBL" id="CAJNJQ010003726">
    <property type="protein sequence ID" value="CAE7203910.1"/>
    <property type="molecule type" value="Genomic_DNA"/>
</dbReference>
<keyword evidence="1" id="KW-1133">Transmembrane helix</keyword>
<feature type="transmembrane region" description="Helical" evidence="1">
    <location>
        <begin position="99"/>
        <end position="121"/>
    </location>
</feature>
<dbReference type="AlphaFoldDB" id="A0A8H3E6N6"/>
<reference evidence="2" key="1">
    <citation type="submission" date="2021-01" db="EMBL/GenBank/DDBJ databases">
        <authorList>
            <person name="Kaushik A."/>
        </authorList>
    </citation>
    <scope>NUCLEOTIDE SEQUENCE</scope>
    <source>
        <strain evidence="2">AG5</strain>
    </source>
</reference>
<keyword evidence="1" id="KW-0472">Membrane</keyword>
<organism evidence="2 3">
    <name type="scientific">Rhizoctonia solani</name>
    <dbReference type="NCBI Taxonomy" id="456999"/>
    <lineage>
        <taxon>Eukaryota</taxon>
        <taxon>Fungi</taxon>
        <taxon>Dikarya</taxon>
        <taxon>Basidiomycota</taxon>
        <taxon>Agaricomycotina</taxon>
        <taxon>Agaricomycetes</taxon>
        <taxon>Cantharellales</taxon>
        <taxon>Ceratobasidiaceae</taxon>
        <taxon>Rhizoctonia</taxon>
    </lineage>
</organism>
<comment type="caution">
    <text evidence="2">The sequence shown here is derived from an EMBL/GenBank/DDBJ whole genome shotgun (WGS) entry which is preliminary data.</text>
</comment>
<accession>A0A8H3E6N6</accession>
<evidence type="ECO:0008006" key="4">
    <source>
        <dbReference type="Google" id="ProtNLM"/>
    </source>
</evidence>
<feature type="transmembrane region" description="Helical" evidence="1">
    <location>
        <begin position="232"/>
        <end position="251"/>
    </location>
</feature>
<evidence type="ECO:0000256" key="1">
    <source>
        <dbReference type="SAM" id="Phobius"/>
    </source>
</evidence>
<feature type="transmembrane region" description="Helical" evidence="1">
    <location>
        <begin position="20"/>
        <end position="41"/>
    </location>
</feature>
<feature type="transmembrane region" description="Helical" evidence="1">
    <location>
        <begin position="196"/>
        <end position="220"/>
    </location>
</feature>
<protein>
    <recommendedName>
        <fullName evidence="4">Transmembrane protein</fullName>
    </recommendedName>
</protein>
<gene>
    <name evidence="2" type="ORF">RDB_LOCUS141377</name>
</gene>
<dbReference type="Proteomes" id="UP000663827">
    <property type="component" value="Unassembled WGS sequence"/>
</dbReference>
<feature type="transmembrane region" description="Helical" evidence="1">
    <location>
        <begin position="69"/>
        <end position="87"/>
    </location>
</feature>